<proteinExistence type="predicted"/>
<dbReference type="PANTHER" id="PTHR46630">
    <property type="entry name" value="TETRATRICOPEPTIDE REPEAT PROTEIN 29"/>
    <property type="match status" value="1"/>
</dbReference>
<comment type="subcellular location">
    <subcellularLocation>
        <location evidence="1">Cytoplasm</location>
    </subcellularLocation>
</comment>
<evidence type="ECO:0000256" key="2">
    <source>
        <dbReference type="ARBA" id="ARBA00022490"/>
    </source>
</evidence>
<evidence type="ECO:0000256" key="4">
    <source>
        <dbReference type="ARBA" id="ARBA00022803"/>
    </source>
</evidence>
<evidence type="ECO:0000256" key="6">
    <source>
        <dbReference type="ARBA" id="ARBA00044739"/>
    </source>
</evidence>
<evidence type="ECO:0000256" key="1">
    <source>
        <dbReference type="ARBA" id="ARBA00004496"/>
    </source>
</evidence>
<name>A0AAN7N414_MYCAM</name>
<comment type="function">
    <text evidence="6">Axonemal protein which is implicated in axonemal and/or peri-axonemal structure assembly and regulates flagellum assembly and beating and therefore sperm motility.</text>
</comment>
<dbReference type="GO" id="GO:0036126">
    <property type="term" value="C:sperm flagellum"/>
    <property type="evidence" value="ECO:0007669"/>
    <property type="project" value="TreeGrafter"/>
</dbReference>
<dbReference type="InterPro" id="IPR011990">
    <property type="entry name" value="TPR-like_helical_dom_sf"/>
</dbReference>
<organism evidence="7 8">
    <name type="scientific">Mycteria americana</name>
    <name type="common">Wood stork</name>
    <dbReference type="NCBI Taxonomy" id="33587"/>
    <lineage>
        <taxon>Eukaryota</taxon>
        <taxon>Metazoa</taxon>
        <taxon>Chordata</taxon>
        <taxon>Craniata</taxon>
        <taxon>Vertebrata</taxon>
        <taxon>Euteleostomi</taxon>
        <taxon>Archelosauria</taxon>
        <taxon>Archosauria</taxon>
        <taxon>Dinosauria</taxon>
        <taxon>Saurischia</taxon>
        <taxon>Theropoda</taxon>
        <taxon>Coelurosauria</taxon>
        <taxon>Aves</taxon>
        <taxon>Neognathae</taxon>
        <taxon>Neoaves</taxon>
        <taxon>Aequornithes</taxon>
        <taxon>Ciconiiformes</taxon>
        <taxon>Ciconiidae</taxon>
        <taxon>Mycteria</taxon>
    </lineage>
</organism>
<keyword evidence="8" id="KW-1185">Reference proteome</keyword>
<reference evidence="7 8" key="1">
    <citation type="journal article" date="2023" name="J. Hered.">
        <title>Chromosome-level genome of the wood stork (Mycteria americana) provides insight into avian chromosome evolution.</title>
        <authorList>
            <person name="Flamio R. Jr."/>
            <person name="Ramstad K.M."/>
        </authorList>
    </citation>
    <scope>NUCLEOTIDE SEQUENCE [LARGE SCALE GENOMIC DNA]</scope>
    <source>
        <strain evidence="7">JAX WOST 10</strain>
    </source>
</reference>
<keyword evidence="2" id="KW-0963">Cytoplasm</keyword>
<dbReference type="GO" id="GO:0005737">
    <property type="term" value="C:cytoplasm"/>
    <property type="evidence" value="ECO:0007669"/>
    <property type="project" value="UniProtKB-SubCell"/>
</dbReference>
<dbReference type="InterPro" id="IPR051476">
    <property type="entry name" value="Bac_ResReg_Asp_Phosphatase"/>
</dbReference>
<keyword evidence="4" id="KW-0802">TPR repeat</keyword>
<comment type="caution">
    <text evidence="7">The sequence shown here is derived from an EMBL/GenBank/DDBJ whole genome shotgun (WGS) entry which is preliminary data.</text>
</comment>
<keyword evidence="3" id="KW-0677">Repeat</keyword>
<evidence type="ECO:0000313" key="8">
    <source>
        <dbReference type="Proteomes" id="UP001333110"/>
    </source>
</evidence>
<dbReference type="SUPFAM" id="SSF48452">
    <property type="entry name" value="TPR-like"/>
    <property type="match status" value="1"/>
</dbReference>
<evidence type="ECO:0000256" key="5">
    <source>
        <dbReference type="ARBA" id="ARBA00040665"/>
    </source>
</evidence>
<evidence type="ECO:0000256" key="3">
    <source>
        <dbReference type="ARBA" id="ARBA00022737"/>
    </source>
</evidence>
<evidence type="ECO:0000313" key="7">
    <source>
        <dbReference type="EMBL" id="KAK4819015.1"/>
    </source>
</evidence>
<dbReference type="Proteomes" id="UP001333110">
    <property type="component" value="Unassembled WGS sequence"/>
</dbReference>
<dbReference type="PANTHER" id="PTHR46630:SF1">
    <property type="entry name" value="TETRATRICOPEPTIDE REPEAT PROTEIN 29"/>
    <property type="match status" value="1"/>
</dbReference>
<protein>
    <recommendedName>
        <fullName evidence="5">Tetratricopeptide repeat protein 29</fullName>
    </recommendedName>
</protein>
<gene>
    <name evidence="7" type="ORF">QYF61_024131</name>
</gene>
<dbReference type="Gene3D" id="1.25.40.10">
    <property type="entry name" value="Tetratricopeptide repeat domain"/>
    <property type="match status" value="1"/>
</dbReference>
<sequence>MTKGLGAPVLGGEAEGAGTLQATEGKAQERSYLLGSSTEEGTRLFSVMFSDRTTGNGHKLKYMRFHLNSRRRKKLLQGKVPEAIKYLGDFMKAAENAHLSQSLVDACVLLGNIYNERAYFSSHTNFDPKKWYQVQQGNYNEAFEYFTRASEAAKTLNNLPLVEETKTYCGIAKAHKLMVAFNSHIEAEDPVSLKYLLAWKENRSGMCTDPLTVVILSSRTSPYHSTEHSRLVSAPKVTTSFMMESGTSKTWPLLQAGVRKSYSSFCLCTHTIPDSNAT</sequence>
<dbReference type="EMBL" id="JAUNZN010000007">
    <property type="protein sequence ID" value="KAK4819015.1"/>
    <property type="molecule type" value="Genomic_DNA"/>
</dbReference>
<dbReference type="AlphaFoldDB" id="A0AAN7N414"/>
<accession>A0AAN7N414</accession>
<dbReference type="GO" id="GO:0003341">
    <property type="term" value="P:cilium movement"/>
    <property type="evidence" value="ECO:0007669"/>
    <property type="project" value="TreeGrafter"/>
</dbReference>